<dbReference type="PROSITE" id="PS51257">
    <property type="entry name" value="PROKAR_LIPOPROTEIN"/>
    <property type="match status" value="1"/>
</dbReference>
<dbReference type="EMBL" id="JAQOMS010000002">
    <property type="protein sequence ID" value="MDC2890201.1"/>
    <property type="molecule type" value="Genomic_DNA"/>
</dbReference>
<protein>
    <submittedName>
        <fullName evidence="2">Uncharacterized protein</fullName>
    </submittedName>
</protein>
<gene>
    <name evidence="2" type="ORF">PN838_17330</name>
</gene>
<feature type="chain" id="PRO_5045525709" evidence="1">
    <location>
        <begin position="18"/>
        <end position="120"/>
    </location>
</feature>
<feature type="signal peptide" evidence="1">
    <location>
        <begin position="1"/>
        <end position="17"/>
    </location>
</feature>
<comment type="caution">
    <text evidence="2">The sequence shown here is derived from an EMBL/GenBank/DDBJ whole genome shotgun (WGS) entry which is preliminary data.</text>
</comment>
<evidence type="ECO:0000313" key="3">
    <source>
        <dbReference type="Proteomes" id="UP001528411"/>
    </source>
</evidence>
<proteinExistence type="predicted"/>
<dbReference type="Proteomes" id="UP001528411">
    <property type="component" value="Unassembled WGS sequence"/>
</dbReference>
<keyword evidence="3" id="KW-1185">Reference proteome</keyword>
<reference evidence="2 3" key="1">
    <citation type="submission" date="2023-01" db="EMBL/GenBank/DDBJ databases">
        <title>Psychrosphaera sp. nov., isolated from marine algae.</title>
        <authorList>
            <person name="Bayburt H."/>
            <person name="Choi B.J."/>
            <person name="Kim J.M."/>
            <person name="Choi D.G."/>
            <person name="Jeon C.O."/>
        </authorList>
    </citation>
    <scope>NUCLEOTIDE SEQUENCE [LARGE SCALE GENOMIC DNA]</scope>
    <source>
        <strain evidence="2 3">G1-22</strain>
    </source>
</reference>
<accession>A0ABT5FFU3</accession>
<evidence type="ECO:0000256" key="1">
    <source>
        <dbReference type="SAM" id="SignalP"/>
    </source>
</evidence>
<dbReference type="SUPFAM" id="SSF56954">
    <property type="entry name" value="Outer membrane efflux proteins (OEP)"/>
    <property type="match status" value="1"/>
</dbReference>
<organism evidence="2 3">
    <name type="scientific">Psychrosphaera algicola</name>
    <dbReference type="NCBI Taxonomy" id="3023714"/>
    <lineage>
        <taxon>Bacteria</taxon>
        <taxon>Pseudomonadati</taxon>
        <taxon>Pseudomonadota</taxon>
        <taxon>Gammaproteobacteria</taxon>
        <taxon>Alteromonadales</taxon>
        <taxon>Pseudoalteromonadaceae</taxon>
        <taxon>Psychrosphaera</taxon>
    </lineage>
</organism>
<keyword evidence="1" id="KW-0732">Signal</keyword>
<name>A0ABT5FFU3_9GAMM</name>
<sequence>MKWIIIFPLVMFLTACASEPKHLEGDKLDNIDEAIPKDWRYSTKLLATNSDLLWGIKIPDPILAKLLEVSDENISLKIARLRLRQAKLDFEISTGQLWPDASLAAGQRHSQSLVDDEKNF</sequence>
<evidence type="ECO:0000313" key="2">
    <source>
        <dbReference type="EMBL" id="MDC2890201.1"/>
    </source>
</evidence>
<dbReference type="RefSeq" id="WP_272181456.1">
    <property type="nucleotide sequence ID" value="NZ_JAQOMS010000002.1"/>
</dbReference>